<dbReference type="Pfam" id="PF12698">
    <property type="entry name" value="ABC2_membrane_3"/>
    <property type="match status" value="2"/>
</dbReference>
<feature type="coiled-coil region" evidence="5">
    <location>
        <begin position="385"/>
        <end position="412"/>
    </location>
</feature>
<accession>A0A0V8JNY5</accession>
<evidence type="ECO:0000256" key="1">
    <source>
        <dbReference type="ARBA" id="ARBA00004141"/>
    </source>
</evidence>
<keyword evidence="9" id="KW-1185">Reference proteome</keyword>
<feature type="transmembrane region" description="Helical" evidence="6">
    <location>
        <begin position="583"/>
        <end position="605"/>
    </location>
</feature>
<dbReference type="AlphaFoldDB" id="A0A0V8JNY5"/>
<dbReference type="NCBIfam" id="TIGR03057">
    <property type="entry name" value="xxxLxxG_by_4"/>
    <property type="match status" value="4"/>
</dbReference>
<comment type="subcellular location">
    <subcellularLocation>
        <location evidence="1">Membrane</location>
        <topology evidence="1">Multi-pass membrane protein</topology>
    </subcellularLocation>
</comment>
<dbReference type="InterPro" id="IPR051328">
    <property type="entry name" value="T7SS_ABC-Transporter"/>
</dbReference>
<evidence type="ECO:0000256" key="3">
    <source>
        <dbReference type="ARBA" id="ARBA00022989"/>
    </source>
</evidence>
<evidence type="ECO:0000256" key="6">
    <source>
        <dbReference type="SAM" id="Phobius"/>
    </source>
</evidence>
<dbReference type="SUPFAM" id="SSF57997">
    <property type="entry name" value="Tropomyosin"/>
    <property type="match status" value="1"/>
</dbReference>
<dbReference type="Gene3D" id="1.10.287.950">
    <property type="entry name" value="Methyl-accepting chemotaxis protein"/>
    <property type="match status" value="1"/>
</dbReference>
<dbReference type="InterPro" id="IPR023908">
    <property type="entry name" value="xxxLxxG_rpt"/>
</dbReference>
<feature type="coiled-coil region" evidence="5">
    <location>
        <begin position="312"/>
        <end position="353"/>
    </location>
</feature>
<gene>
    <name evidence="8" type="ORF">AS180_07165</name>
</gene>
<feature type="transmembrane region" description="Helical" evidence="6">
    <location>
        <begin position="742"/>
        <end position="762"/>
    </location>
</feature>
<keyword evidence="3 6" id="KW-1133">Transmembrane helix</keyword>
<feature type="transmembrane region" description="Helical" evidence="6">
    <location>
        <begin position="617"/>
        <end position="643"/>
    </location>
</feature>
<dbReference type="RefSeq" id="WP_025910371.1">
    <property type="nucleotide sequence ID" value="NZ_KQ758637.1"/>
</dbReference>
<sequence>MNMLKGEWKSIISKPMNILIIVGLLFVPFLYNVIFLSAYWDPYGKTDQIPVAVVNEDKGATLDGKELHVGDDFVENLKDNDTFDWRFTNKEEALEGLKNEKYYLVLELPSNFSENATTLMDEDPKKMKFVYHTNAGKNYSGAQIGSNAVTKINEQIKEEVTKQYAETVFDSFKEVADGLQEASDGAGKIEDGSKTLRDNLKKLAESTVAFEDGVEKLADGISDANKGATDLHSATVKLLEGATQINEKQGELAKGIGTAADGAKKLQEGSDQLYTASKQLETGAGTLQEKLGELQTGTKELEGKLPEFVSGLNEANTKVNEVANEIAVKQKEAAALKEKIDSVRQSFDTKKQQLITSINENESIPDDQKQKLIADINELSNQQFMEQQQEQIKELKAKVDQVQVLANGLQELSKGGQDIQSAIGKISDGQSQIYDGAAKLAASEKTFNEKFGTFNEKFTTFNSGMETINSGANKLVDATGDLKEGIQKTETGSGKLADGLDELNKGGQKLVNGSKDLQDGSNKLYDGSSDLADGTSELHSSLQEGANDAKEVNPNDKTYSMFASPTDLQADKQNNVDKYGVGLTPYILCIGLFAGALMFSSVYSLKDPAITPTSGFAWFLSKFSVIGFMAIFQSILVATALLWGLDLHVTSVWRFYVFTIITGLTFFTLVLFLTTALGKVGQFLTFIVLLLQIGGSSGTFPKALVPEFFQVINPFLPMTYAIRGFREIISVGNDYGFAWSQAGVLGIFALVFIILTIIIFSLNARKFRKVNEDEEATA</sequence>
<feature type="transmembrane region" description="Helical" evidence="6">
    <location>
        <begin position="18"/>
        <end position="40"/>
    </location>
</feature>
<evidence type="ECO:0000256" key="5">
    <source>
        <dbReference type="SAM" id="Coils"/>
    </source>
</evidence>
<dbReference type="GO" id="GO:0016020">
    <property type="term" value="C:membrane"/>
    <property type="evidence" value="ECO:0007669"/>
    <property type="project" value="UniProtKB-SubCell"/>
</dbReference>
<keyword evidence="5" id="KW-0175">Coiled coil</keyword>
<comment type="caution">
    <text evidence="8">The sequence shown here is derived from an EMBL/GenBank/DDBJ whole genome shotgun (WGS) entry which is preliminary data.</text>
</comment>
<keyword evidence="2 6" id="KW-0812">Transmembrane</keyword>
<evidence type="ECO:0000259" key="7">
    <source>
        <dbReference type="Pfam" id="PF12698"/>
    </source>
</evidence>
<dbReference type="Gene3D" id="3.40.1710.10">
    <property type="entry name" value="abc type-2 transporter like domain"/>
    <property type="match status" value="1"/>
</dbReference>
<name>A0A0V8JNY5_9BACI</name>
<feature type="domain" description="ABC-2 type transporter transmembrane" evidence="7">
    <location>
        <begin position="23"/>
        <end position="158"/>
    </location>
</feature>
<evidence type="ECO:0000313" key="9">
    <source>
        <dbReference type="Proteomes" id="UP000053681"/>
    </source>
</evidence>
<dbReference type="InterPro" id="IPR017501">
    <property type="entry name" value="Phage_infect_YhgE_C"/>
</dbReference>
<dbReference type="GO" id="GO:0140359">
    <property type="term" value="F:ABC-type transporter activity"/>
    <property type="evidence" value="ECO:0007669"/>
    <property type="project" value="InterPro"/>
</dbReference>
<organism evidence="8 9">
    <name type="scientific">Priestia veravalensis</name>
    <dbReference type="NCBI Taxonomy" id="1414648"/>
    <lineage>
        <taxon>Bacteria</taxon>
        <taxon>Bacillati</taxon>
        <taxon>Bacillota</taxon>
        <taxon>Bacilli</taxon>
        <taxon>Bacillales</taxon>
        <taxon>Bacillaceae</taxon>
        <taxon>Priestia</taxon>
    </lineage>
</organism>
<dbReference type="InterPro" id="IPR017500">
    <property type="entry name" value="Phage_infect_YhgE_N"/>
</dbReference>
<dbReference type="NCBIfam" id="TIGR03061">
    <property type="entry name" value="pip_yhgE_Nterm"/>
    <property type="match status" value="1"/>
</dbReference>
<evidence type="ECO:0000256" key="4">
    <source>
        <dbReference type="ARBA" id="ARBA00023136"/>
    </source>
</evidence>
<evidence type="ECO:0000256" key="2">
    <source>
        <dbReference type="ARBA" id="ARBA00022692"/>
    </source>
</evidence>
<dbReference type="PANTHER" id="PTHR43077:SF5">
    <property type="entry name" value="PHAGE INFECTION PROTEIN"/>
    <property type="match status" value="1"/>
</dbReference>
<dbReference type="InterPro" id="IPR013525">
    <property type="entry name" value="ABC2_TM"/>
</dbReference>
<dbReference type="Proteomes" id="UP000053681">
    <property type="component" value="Unassembled WGS sequence"/>
</dbReference>
<dbReference type="PANTHER" id="PTHR43077">
    <property type="entry name" value="TRANSPORT PERMEASE YVFS-RELATED"/>
    <property type="match status" value="1"/>
</dbReference>
<dbReference type="NCBIfam" id="TIGR03062">
    <property type="entry name" value="pip_yhgE_Cterm"/>
    <property type="match status" value="1"/>
</dbReference>
<protein>
    <submittedName>
        <fullName evidence="8">ABC transporter</fullName>
    </submittedName>
</protein>
<reference evidence="8 9" key="1">
    <citation type="submission" date="2015-11" db="EMBL/GenBank/DDBJ databases">
        <title>Bacillus caseinolyticus sp nov.</title>
        <authorList>
            <person name="Dastager S.G."/>
            <person name="Mawlankar R."/>
        </authorList>
    </citation>
    <scope>NUCLEOTIDE SEQUENCE [LARGE SCALE GENOMIC DNA]</scope>
    <source>
        <strain evidence="8 9">SGD-V-76</strain>
    </source>
</reference>
<feature type="domain" description="ABC-2 type transporter transmembrane" evidence="7">
    <location>
        <begin position="498"/>
        <end position="758"/>
    </location>
</feature>
<proteinExistence type="predicted"/>
<dbReference type="EMBL" id="LNQP01000020">
    <property type="protein sequence ID" value="KSU88573.1"/>
    <property type="molecule type" value="Genomic_DNA"/>
</dbReference>
<feature type="transmembrane region" description="Helical" evidence="6">
    <location>
        <begin position="655"/>
        <end position="673"/>
    </location>
</feature>
<evidence type="ECO:0000313" key="8">
    <source>
        <dbReference type="EMBL" id="KSU88573.1"/>
    </source>
</evidence>
<keyword evidence="4 6" id="KW-0472">Membrane</keyword>